<dbReference type="AlphaFoldDB" id="A0A369JCW2"/>
<evidence type="ECO:0008006" key="3">
    <source>
        <dbReference type="Google" id="ProtNLM"/>
    </source>
</evidence>
<evidence type="ECO:0000313" key="2">
    <source>
        <dbReference type="Proteomes" id="UP000076154"/>
    </source>
</evidence>
<reference evidence="1" key="1">
    <citation type="submission" date="2018-04" db="EMBL/GenBank/DDBJ databases">
        <title>Whole genome sequencing of Hypsizygus marmoreus.</title>
        <authorList>
            <person name="Choi I.-G."/>
            <person name="Min B."/>
            <person name="Kim J.-G."/>
            <person name="Kim S."/>
            <person name="Oh Y.-L."/>
            <person name="Kong W.-S."/>
            <person name="Park H."/>
            <person name="Jeong J."/>
            <person name="Song E.-S."/>
        </authorList>
    </citation>
    <scope>NUCLEOTIDE SEQUENCE [LARGE SCALE GENOMIC DNA]</scope>
    <source>
        <strain evidence="1">51987-8</strain>
    </source>
</reference>
<evidence type="ECO:0000313" key="1">
    <source>
        <dbReference type="EMBL" id="RDB17274.1"/>
    </source>
</evidence>
<protein>
    <recommendedName>
        <fullName evidence="3">F-box domain-containing protein</fullName>
    </recommendedName>
</protein>
<gene>
    <name evidence="1" type="ORF">Hypma_001954</name>
</gene>
<dbReference type="OrthoDB" id="3543113at2759"/>
<dbReference type="STRING" id="39966.A0A369JCW2"/>
<dbReference type="SUPFAM" id="SSF52058">
    <property type="entry name" value="L domain-like"/>
    <property type="match status" value="1"/>
</dbReference>
<name>A0A369JCW2_HYPMA</name>
<keyword evidence="2" id="KW-1185">Reference proteome</keyword>
<sequence>MESATHRALSIPEVFREILLKLGAQQHTFVNPACKPASTFEYVDNVLVLHENQATLSRVARCCREFSSPALDVLWTHMSSLIPLFKLIGLVSGSIGLGGYCLSGHITPSQLARFEHYARRIRHLDCSDDVDYIVFLRVAKLLQGRDLLPSLLSVATLCPSQLLHLVSTNVRKIHLVEFGDMHNADHAATVLEWVAEMACRLEVLVVQAYLSDILPTIGQYDCLRCLDLSLGEDEVSVDLHLLNSSIFTRRSLQELSLGLGELRERPSASLQVFREIHNLRKLDIRAPRFFVKHALACVVNSPIALLDLTCSEPNSSVIEHQNSLSMQLSQWRDTLHTLSLENHTDLLDDLEEIEPLFELKALRSLRLCPVSSLNLSNGDLYKIAHAWPEMEVLTLADNKCKRPRATIAALEGFALLCPKLRRLRLPLDIDNLPPSPRIMSHKLQSLHIAWSMKKGASTVARHLDAIFPALHSVYEVHERHLPERRLWEEVDKAIKMFQMVRTEDRKRQSMAC</sequence>
<dbReference type="Proteomes" id="UP000076154">
    <property type="component" value="Unassembled WGS sequence"/>
</dbReference>
<dbReference type="InParanoid" id="A0A369JCW2"/>
<dbReference type="EMBL" id="LUEZ02000113">
    <property type="protein sequence ID" value="RDB17274.1"/>
    <property type="molecule type" value="Genomic_DNA"/>
</dbReference>
<comment type="caution">
    <text evidence="1">The sequence shown here is derived from an EMBL/GenBank/DDBJ whole genome shotgun (WGS) entry which is preliminary data.</text>
</comment>
<proteinExistence type="predicted"/>
<accession>A0A369JCW2</accession>
<organism evidence="1 2">
    <name type="scientific">Hypsizygus marmoreus</name>
    <name type="common">White beech mushroom</name>
    <name type="synonym">Agaricus marmoreus</name>
    <dbReference type="NCBI Taxonomy" id="39966"/>
    <lineage>
        <taxon>Eukaryota</taxon>
        <taxon>Fungi</taxon>
        <taxon>Dikarya</taxon>
        <taxon>Basidiomycota</taxon>
        <taxon>Agaricomycotina</taxon>
        <taxon>Agaricomycetes</taxon>
        <taxon>Agaricomycetidae</taxon>
        <taxon>Agaricales</taxon>
        <taxon>Tricholomatineae</taxon>
        <taxon>Lyophyllaceae</taxon>
        <taxon>Hypsizygus</taxon>
    </lineage>
</organism>